<dbReference type="InterPro" id="IPR037176">
    <property type="entry name" value="Osmotin/thaumatin-like_sf"/>
</dbReference>
<evidence type="ECO:0000259" key="5">
    <source>
        <dbReference type="PROSITE" id="PS50927"/>
    </source>
</evidence>
<evidence type="ECO:0000313" key="8">
    <source>
        <dbReference type="Proteomes" id="UP000245207"/>
    </source>
</evidence>
<dbReference type="STRING" id="35608.A0A2U1PG62"/>
<evidence type="ECO:0000313" key="7">
    <source>
        <dbReference type="EMBL" id="PWA84712.1"/>
    </source>
</evidence>
<feature type="domain" description="Bulb-type lectin" evidence="5">
    <location>
        <begin position="22"/>
        <end position="145"/>
    </location>
</feature>
<dbReference type="PROSITE" id="PS50927">
    <property type="entry name" value="BULB_LECTIN"/>
    <property type="match status" value="2"/>
</dbReference>
<sequence length="1197" mass="133586">MITLIILTILCTNLFINPANSVSTIKFGDQLNISSELVSPGNNFTLGFFPIPATNFTYLGIWYTNDDQARRVWVANPSIPLISNSGVLMINPNTSKLVISSGGTTLVNISDNQSGPDSNLIASLEDTGAFTLSWEPNGESSQRLVIRQRGNPYWTSGDYLNNQTFEYMSLNNPFSQYWYNLSYVYNNDERYFSYRDFNGVMPMWTLRPDGIIEDGDSRFLWSPEFCYGYESDRGCVASSNLPQCRSDDDIFREMNGDFSPAMTSDSYDSNASLILSDCMMRCWNDCSCLGFERGSSNGTGCRTWTGTKSVNNFTVNVQGVAASNKYVLISSTTSKGNARNWIWAPIVIGIFLVIFCPGLLWFLKKRKLTQEEEAQNRDDEYFLELMASESFKGASNIERNGRKGRDALKLEDPTLGDTCVIQQLLRTIHVALLCVQENALDRPLMSDVISMLINDTMLLPAPKHPAFFYGTTPSKSTSVEAKSENHSVNQITITEMSARASGTNITFVNNCGFTVWPGISGTPNFNTTGFELRKGNSISLEAPSGWNVGRIWGRTGCNFNVSGNGSCTSGDCGTGEVECNGNLYNNKLPTTIAEFGLNQFSQDYYAVSLVNGYNLPLLIEPTGGSGSDLRSCAKTGCIDDLIQRCPPELRSEGGCMTPCQALGYPEYCCVGTETCNSYAQFFKSACPTTNRTIFDNDDEATPFTCSGSDYTIRFCPASDSFSTMKLGSQLKSGDQLLSSLGNFTLGFFDEDYKYLGIWYTSDVESKKVWVANPDDPIVSVSKDHALSIDAKTGNLIITSASSTLMRITDVDVGPNPNVTAALEKNGNFVLINEIDKKILWQSFDHPTNVLLPGMKLGYDTTIGKNWTLTSWLSKEIPNSGTFTLSWEPIEEASQRLMIRRRGKPYWTSGNINSQRFQYLFALNNPGSQSRFYNLTSVYTNEAKYFSYDSSNADLPMWILTPKGQIRDSDYSWTPEFCYGYDSSDGCVKGSSLPQCRREGDNFSEKNGEFDPDKSQSVTDNNSSLSISDCFVKCWNDCSCVGFNSSNTNETGCVIWTGSNNFFANPRGNSTLKYVIYQNPISLGTGNKQQKSKKWLWILISVVIPLVFLCLGLLWCIKKRKHRQEEHERQKRDELFLELTASESFKDIHQLETDGMGVMATREYHGTERPNTWKYLCCTTILEDRPCRPFVCARKCSR</sequence>
<dbReference type="Gene3D" id="2.90.10.10">
    <property type="entry name" value="Bulb-type lectin domain"/>
    <property type="match status" value="2"/>
</dbReference>
<dbReference type="PANTHER" id="PTHR32444">
    <property type="entry name" value="BULB-TYPE LECTIN DOMAIN-CONTAINING PROTEIN"/>
    <property type="match status" value="1"/>
</dbReference>
<dbReference type="GO" id="GO:0004674">
    <property type="term" value="F:protein serine/threonine kinase activity"/>
    <property type="evidence" value="ECO:0007669"/>
    <property type="project" value="InterPro"/>
</dbReference>
<feature type="transmembrane region" description="Helical" evidence="3">
    <location>
        <begin position="341"/>
        <end position="363"/>
    </location>
</feature>
<dbReference type="Proteomes" id="UP000245207">
    <property type="component" value="Unassembled WGS sequence"/>
</dbReference>
<name>A0A2U1PG62_ARTAN</name>
<keyword evidence="3" id="KW-0812">Transmembrane</keyword>
<feature type="domain" description="Bulb-type lectin" evidence="5">
    <location>
        <begin position="721"/>
        <end position="843"/>
    </location>
</feature>
<feature type="domain" description="Apple" evidence="6">
    <location>
        <begin position="995"/>
        <end position="1078"/>
    </location>
</feature>
<dbReference type="OrthoDB" id="4062651at2759"/>
<accession>A0A2U1PG62</accession>
<dbReference type="EMBL" id="PKPP01001200">
    <property type="protein sequence ID" value="PWA84712.1"/>
    <property type="molecule type" value="Genomic_DNA"/>
</dbReference>
<proteinExistence type="predicted"/>
<dbReference type="AlphaFoldDB" id="A0A2U1PG62"/>
<dbReference type="PANTHER" id="PTHR32444:SF118">
    <property type="entry name" value="OS09G0551150 PROTEIN"/>
    <property type="match status" value="1"/>
</dbReference>
<dbReference type="PROSITE" id="PS50948">
    <property type="entry name" value="PAN"/>
    <property type="match status" value="2"/>
</dbReference>
<dbReference type="Pfam" id="PF08276">
    <property type="entry name" value="PAN_2"/>
    <property type="match status" value="2"/>
</dbReference>
<feature type="chain" id="PRO_5015482203" evidence="4">
    <location>
        <begin position="22"/>
        <end position="1197"/>
    </location>
</feature>
<evidence type="ECO:0000256" key="1">
    <source>
        <dbReference type="ARBA" id="ARBA00022729"/>
    </source>
</evidence>
<feature type="domain" description="Apple" evidence="6">
    <location>
        <begin position="244"/>
        <end position="327"/>
    </location>
</feature>
<dbReference type="PRINTS" id="PR00347">
    <property type="entry name" value="THAUMATIN"/>
</dbReference>
<dbReference type="SUPFAM" id="SSF49870">
    <property type="entry name" value="Osmotin, thaumatin-like protein"/>
    <property type="match status" value="1"/>
</dbReference>
<dbReference type="InterPro" id="IPR036426">
    <property type="entry name" value="Bulb-type_lectin_dom_sf"/>
</dbReference>
<dbReference type="InterPro" id="IPR001480">
    <property type="entry name" value="Bulb-type_lectin_dom"/>
</dbReference>
<dbReference type="Gene3D" id="2.60.110.10">
    <property type="entry name" value="Thaumatin"/>
    <property type="match status" value="1"/>
</dbReference>
<evidence type="ECO:0000256" key="2">
    <source>
        <dbReference type="ARBA" id="ARBA00023180"/>
    </source>
</evidence>
<keyword evidence="1 4" id="KW-0732">Signal</keyword>
<evidence type="ECO:0000259" key="6">
    <source>
        <dbReference type="PROSITE" id="PS50948"/>
    </source>
</evidence>
<feature type="transmembrane region" description="Helical" evidence="3">
    <location>
        <begin position="1094"/>
        <end position="1114"/>
    </location>
</feature>
<dbReference type="InterPro" id="IPR001938">
    <property type="entry name" value="Thaumatin"/>
</dbReference>
<feature type="signal peptide" evidence="4">
    <location>
        <begin position="1"/>
        <end position="21"/>
    </location>
</feature>
<comment type="caution">
    <text evidence="7">The sequence shown here is derived from an EMBL/GenBank/DDBJ whole genome shotgun (WGS) entry which is preliminary data.</text>
</comment>
<dbReference type="SUPFAM" id="SSF51110">
    <property type="entry name" value="alpha-D-mannose-specific plant lectins"/>
    <property type="match status" value="2"/>
</dbReference>
<keyword evidence="8" id="KW-1185">Reference proteome</keyword>
<gene>
    <name evidence="7" type="ORF">CTI12_AA156670</name>
</gene>
<organism evidence="7 8">
    <name type="scientific">Artemisia annua</name>
    <name type="common">Sweet wormwood</name>
    <dbReference type="NCBI Taxonomy" id="35608"/>
    <lineage>
        <taxon>Eukaryota</taxon>
        <taxon>Viridiplantae</taxon>
        <taxon>Streptophyta</taxon>
        <taxon>Embryophyta</taxon>
        <taxon>Tracheophyta</taxon>
        <taxon>Spermatophyta</taxon>
        <taxon>Magnoliopsida</taxon>
        <taxon>eudicotyledons</taxon>
        <taxon>Gunneridae</taxon>
        <taxon>Pentapetalae</taxon>
        <taxon>asterids</taxon>
        <taxon>campanulids</taxon>
        <taxon>Asterales</taxon>
        <taxon>Asteraceae</taxon>
        <taxon>Asteroideae</taxon>
        <taxon>Anthemideae</taxon>
        <taxon>Artemisiinae</taxon>
        <taxon>Artemisia</taxon>
    </lineage>
</organism>
<dbReference type="SMART" id="SM00205">
    <property type="entry name" value="THN"/>
    <property type="match status" value="1"/>
</dbReference>
<dbReference type="Pfam" id="PF00314">
    <property type="entry name" value="Thaumatin"/>
    <property type="match status" value="1"/>
</dbReference>
<evidence type="ECO:0000256" key="3">
    <source>
        <dbReference type="SAM" id="Phobius"/>
    </source>
</evidence>
<reference evidence="7 8" key="1">
    <citation type="journal article" date="2018" name="Mol. Plant">
        <title>The genome of Artemisia annua provides insight into the evolution of Asteraceae family and artemisinin biosynthesis.</title>
        <authorList>
            <person name="Shen Q."/>
            <person name="Zhang L."/>
            <person name="Liao Z."/>
            <person name="Wang S."/>
            <person name="Yan T."/>
            <person name="Shi P."/>
            <person name="Liu M."/>
            <person name="Fu X."/>
            <person name="Pan Q."/>
            <person name="Wang Y."/>
            <person name="Lv Z."/>
            <person name="Lu X."/>
            <person name="Zhang F."/>
            <person name="Jiang W."/>
            <person name="Ma Y."/>
            <person name="Chen M."/>
            <person name="Hao X."/>
            <person name="Li L."/>
            <person name="Tang Y."/>
            <person name="Lv G."/>
            <person name="Zhou Y."/>
            <person name="Sun X."/>
            <person name="Brodelius P.E."/>
            <person name="Rose J.K.C."/>
            <person name="Tang K."/>
        </authorList>
    </citation>
    <scope>NUCLEOTIDE SEQUENCE [LARGE SCALE GENOMIC DNA]</scope>
    <source>
        <strain evidence="8">cv. Huhao1</strain>
        <tissue evidence="7">Leaf</tissue>
    </source>
</reference>
<dbReference type="InterPro" id="IPR003609">
    <property type="entry name" value="Pan_app"/>
</dbReference>
<dbReference type="SMART" id="SM00108">
    <property type="entry name" value="B_lectin"/>
    <property type="match status" value="2"/>
</dbReference>
<dbReference type="CDD" id="cd00028">
    <property type="entry name" value="B_lectin"/>
    <property type="match status" value="1"/>
</dbReference>
<dbReference type="PROSITE" id="PS51367">
    <property type="entry name" value="THAUMATIN_2"/>
    <property type="match status" value="1"/>
</dbReference>
<dbReference type="Pfam" id="PF01453">
    <property type="entry name" value="B_lectin"/>
    <property type="match status" value="1"/>
</dbReference>
<keyword evidence="2" id="KW-0325">Glycoprotein</keyword>
<keyword evidence="3" id="KW-0472">Membrane</keyword>
<dbReference type="SMART" id="SM00473">
    <property type="entry name" value="PAN_AP"/>
    <property type="match status" value="2"/>
</dbReference>
<dbReference type="InterPro" id="IPR021820">
    <property type="entry name" value="S-locus_recpt_kinase_C"/>
</dbReference>
<evidence type="ECO:0000256" key="4">
    <source>
        <dbReference type="SAM" id="SignalP"/>
    </source>
</evidence>
<dbReference type="Pfam" id="PF11883">
    <property type="entry name" value="DUF3403"/>
    <property type="match status" value="1"/>
</dbReference>
<keyword evidence="3" id="KW-1133">Transmembrane helix</keyword>
<protein>
    <submittedName>
        <fullName evidence="7">Apple-like protein</fullName>
    </submittedName>
</protein>